<dbReference type="Proteomes" id="UP000494256">
    <property type="component" value="Unassembled WGS sequence"/>
</dbReference>
<dbReference type="EMBL" id="CADEBC010000196">
    <property type="protein sequence ID" value="CAB3225004.1"/>
    <property type="molecule type" value="Genomic_DNA"/>
</dbReference>
<dbReference type="AlphaFoldDB" id="A0A8S0YZ15"/>
<dbReference type="Proteomes" id="UP000494106">
    <property type="component" value="Unassembled WGS sequence"/>
</dbReference>
<organism evidence="1 3">
    <name type="scientific">Arctia plantaginis</name>
    <name type="common">Wood tiger moth</name>
    <name type="synonym">Phalaena plantaginis</name>
    <dbReference type="NCBI Taxonomy" id="874455"/>
    <lineage>
        <taxon>Eukaryota</taxon>
        <taxon>Metazoa</taxon>
        <taxon>Ecdysozoa</taxon>
        <taxon>Arthropoda</taxon>
        <taxon>Hexapoda</taxon>
        <taxon>Insecta</taxon>
        <taxon>Pterygota</taxon>
        <taxon>Neoptera</taxon>
        <taxon>Endopterygota</taxon>
        <taxon>Lepidoptera</taxon>
        <taxon>Glossata</taxon>
        <taxon>Ditrysia</taxon>
        <taxon>Noctuoidea</taxon>
        <taxon>Erebidae</taxon>
        <taxon>Arctiinae</taxon>
        <taxon>Arctia</taxon>
    </lineage>
</organism>
<evidence type="ECO:0000313" key="2">
    <source>
        <dbReference type="EMBL" id="CAB3256620.1"/>
    </source>
</evidence>
<sequence length="99" mass="10981">MLASSSTELQDMITIFNGELEVKYECKQYVGYSVGKRGSDDCMCKDWSEVNEFIYLGSILTSYGNSVNNALHSLVNSKNGSLNARLAAHAKTLMYGRIE</sequence>
<evidence type="ECO:0000313" key="3">
    <source>
        <dbReference type="Proteomes" id="UP000494106"/>
    </source>
</evidence>
<reference evidence="3 4" key="1">
    <citation type="submission" date="2020-04" db="EMBL/GenBank/DDBJ databases">
        <authorList>
            <person name="Wallbank WR R."/>
            <person name="Pardo Diaz C."/>
            <person name="Kozak K."/>
            <person name="Martin S."/>
            <person name="Jiggins C."/>
            <person name="Moest M."/>
            <person name="Warren A I."/>
            <person name="Byers J.R.P. K."/>
            <person name="Montejo-Kovacevich G."/>
            <person name="Yen C E."/>
        </authorList>
    </citation>
    <scope>NUCLEOTIDE SEQUENCE [LARGE SCALE GENOMIC DNA]</scope>
</reference>
<proteinExistence type="predicted"/>
<name>A0A8S0YZ15_ARCPL</name>
<gene>
    <name evidence="2" type="ORF">APLA_LOCUS15655</name>
    <name evidence="1" type="ORF">APLA_LOCUS2284</name>
</gene>
<evidence type="ECO:0000313" key="1">
    <source>
        <dbReference type="EMBL" id="CAB3225004.1"/>
    </source>
</evidence>
<comment type="caution">
    <text evidence="1">The sequence shown here is derived from an EMBL/GenBank/DDBJ whole genome shotgun (WGS) entry which is preliminary data.</text>
</comment>
<protein>
    <submittedName>
        <fullName evidence="1">Uncharacterized protein</fullName>
    </submittedName>
</protein>
<accession>A0A8S0YZ15</accession>
<dbReference type="OrthoDB" id="7384832at2759"/>
<evidence type="ECO:0000313" key="4">
    <source>
        <dbReference type="Proteomes" id="UP000494256"/>
    </source>
</evidence>
<dbReference type="EMBL" id="CADEBD010000494">
    <property type="protein sequence ID" value="CAB3256620.1"/>
    <property type="molecule type" value="Genomic_DNA"/>
</dbReference>
<keyword evidence="3" id="KW-1185">Reference proteome</keyword>